<dbReference type="SUPFAM" id="SSF53850">
    <property type="entry name" value="Periplasmic binding protein-like II"/>
    <property type="match status" value="1"/>
</dbReference>
<dbReference type="GO" id="GO:0015833">
    <property type="term" value="P:peptide transport"/>
    <property type="evidence" value="ECO:0007669"/>
    <property type="project" value="TreeGrafter"/>
</dbReference>
<accession>A0A371P550</accession>
<dbReference type="AlphaFoldDB" id="A0A371P550"/>
<keyword evidence="4 5" id="KW-0732">Signal</keyword>
<evidence type="ECO:0000259" key="6">
    <source>
        <dbReference type="Pfam" id="PF00496"/>
    </source>
</evidence>
<dbReference type="PROSITE" id="PS51257">
    <property type="entry name" value="PROKAR_LIPOPROTEIN"/>
    <property type="match status" value="1"/>
</dbReference>
<dbReference type="OrthoDB" id="9796817at2"/>
<comment type="caution">
    <text evidence="7">The sequence shown here is derived from an EMBL/GenBank/DDBJ whole genome shotgun (WGS) entry which is preliminary data.</text>
</comment>
<keyword evidence="8" id="KW-1185">Reference proteome</keyword>
<dbReference type="GO" id="GO:0043190">
    <property type="term" value="C:ATP-binding cassette (ABC) transporter complex"/>
    <property type="evidence" value="ECO:0007669"/>
    <property type="project" value="InterPro"/>
</dbReference>
<protein>
    <submittedName>
        <fullName evidence="7">ABC transporter substrate-binding protein</fullName>
    </submittedName>
</protein>
<comment type="subcellular location">
    <subcellularLocation>
        <location evidence="1">Cell envelope</location>
    </subcellularLocation>
</comment>
<dbReference type="GO" id="GO:0030313">
    <property type="term" value="C:cell envelope"/>
    <property type="evidence" value="ECO:0007669"/>
    <property type="project" value="UniProtKB-SubCell"/>
</dbReference>
<dbReference type="GO" id="GO:1904680">
    <property type="term" value="F:peptide transmembrane transporter activity"/>
    <property type="evidence" value="ECO:0007669"/>
    <property type="project" value="TreeGrafter"/>
</dbReference>
<dbReference type="EMBL" id="QUBR01000002">
    <property type="protein sequence ID" value="REK70566.1"/>
    <property type="molecule type" value="Genomic_DNA"/>
</dbReference>
<sequence>MKRLAAALSLGLTAAALSACGGGGSSSGDAKVVDGGTFSMALSTDPGNLDPQSSVSSSLFSISQLAYDRLVNIDPKDGSIVSGIASKWTVDGTTVTATIGEGITCSDGSTLTASDVAANLDYISDPKNENQMLGTFLPAGATTKADDASRTVTITLAEPAPFVMEGLASVPIICGKGLKDRASLAKTSSGTGPYELTAAAPGNQYTYAIRDGYTWGPGGATTATKGMPDTIVMKIIENESTAANLLLSKELNGALVIGSDQKRLDKAGLTTSDTGAVAGEQWYNQTPGRATADPKVRLALTQALDFDKLRKVLTAGKGTPPTTFAALDPVACKGDSVTDAMPKQDVAAAKKVLSGLPEMTMIYSGAGGGGISAAVELAVEQWKAAGLKVTAKSQSSTAIDETIFGTKNWDIAWLAFNVSSPDQIVPFLSGPPAPDGTNFAEISNDAYEAGVAKATTMTGQEGCATWLEAESALVKDADVIPFANSVGKAYRAGATFEYPGQMVPTSIRMLAN</sequence>
<reference evidence="7 8" key="1">
    <citation type="submission" date="2018-08" db="EMBL/GenBank/DDBJ databases">
        <title>Aeromicrobium sp. M2KJ-4, whole genome shotgun sequence.</title>
        <authorList>
            <person name="Tuo L."/>
        </authorList>
    </citation>
    <scope>NUCLEOTIDE SEQUENCE [LARGE SCALE GENOMIC DNA]</scope>
    <source>
        <strain evidence="7 8">M2KJ-4</strain>
    </source>
</reference>
<keyword evidence="3" id="KW-0813">Transport</keyword>
<evidence type="ECO:0000256" key="3">
    <source>
        <dbReference type="ARBA" id="ARBA00022448"/>
    </source>
</evidence>
<name>A0A371P550_9ACTN</name>
<dbReference type="CDD" id="cd00995">
    <property type="entry name" value="PBP2_NikA_DppA_OppA_like"/>
    <property type="match status" value="1"/>
</dbReference>
<dbReference type="Proteomes" id="UP000265581">
    <property type="component" value="Unassembled WGS sequence"/>
</dbReference>
<dbReference type="Pfam" id="PF00496">
    <property type="entry name" value="SBP_bac_5"/>
    <property type="match status" value="1"/>
</dbReference>
<evidence type="ECO:0000313" key="7">
    <source>
        <dbReference type="EMBL" id="REK70566.1"/>
    </source>
</evidence>
<dbReference type="GO" id="GO:0042597">
    <property type="term" value="C:periplasmic space"/>
    <property type="evidence" value="ECO:0007669"/>
    <property type="project" value="UniProtKB-ARBA"/>
</dbReference>
<comment type="similarity">
    <text evidence="2">Belongs to the bacterial solute-binding protein 5 family.</text>
</comment>
<dbReference type="Gene3D" id="3.10.105.10">
    <property type="entry name" value="Dipeptide-binding Protein, Domain 3"/>
    <property type="match status" value="1"/>
</dbReference>
<evidence type="ECO:0000256" key="1">
    <source>
        <dbReference type="ARBA" id="ARBA00004196"/>
    </source>
</evidence>
<evidence type="ECO:0000256" key="4">
    <source>
        <dbReference type="ARBA" id="ARBA00022729"/>
    </source>
</evidence>
<organism evidence="7 8">
    <name type="scientific">Aeromicrobium endophyticum</name>
    <dbReference type="NCBI Taxonomy" id="2292704"/>
    <lineage>
        <taxon>Bacteria</taxon>
        <taxon>Bacillati</taxon>
        <taxon>Actinomycetota</taxon>
        <taxon>Actinomycetes</taxon>
        <taxon>Propionibacteriales</taxon>
        <taxon>Nocardioidaceae</taxon>
        <taxon>Aeromicrobium</taxon>
    </lineage>
</organism>
<proteinExistence type="inferred from homology"/>
<feature type="signal peptide" evidence="5">
    <location>
        <begin position="1"/>
        <end position="19"/>
    </location>
</feature>
<feature type="domain" description="Solute-binding protein family 5" evidence="6">
    <location>
        <begin position="80"/>
        <end position="422"/>
    </location>
</feature>
<dbReference type="InterPro" id="IPR000914">
    <property type="entry name" value="SBP_5_dom"/>
</dbReference>
<dbReference type="Gene3D" id="3.40.190.10">
    <property type="entry name" value="Periplasmic binding protein-like II"/>
    <property type="match status" value="1"/>
</dbReference>
<evidence type="ECO:0000256" key="2">
    <source>
        <dbReference type="ARBA" id="ARBA00005695"/>
    </source>
</evidence>
<dbReference type="PANTHER" id="PTHR30290:SF10">
    <property type="entry name" value="PERIPLASMIC OLIGOPEPTIDE-BINDING PROTEIN-RELATED"/>
    <property type="match status" value="1"/>
</dbReference>
<dbReference type="InterPro" id="IPR039424">
    <property type="entry name" value="SBP_5"/>
</dbReference>
<gene>
    <name evidence="7" type="ORF">DX116_15705</name>
</gene>
<feature type="chain" id="PRO_5039004778" evidence="5">
    <location>
        <begin position="20"/>
        <end position="512"/>
    </location>
</feature>
<dbReference type="InterPro" id="IPR030678">
    <property type="entry name" value="Peptide/Ni-bd"/>
</dbReference>
<evidence type="ECO:0000256" key="5">
    <source>
        <dbReference type="SAM" id="SignalP"/>
    </source>
</evidence>
<dbReference type="PANTHER" id="PTHR30290">
    <property type="entry name" value="PERIPLASMIC BINDING COMPONENT OF ABC TRANSPORTER"/>
    <property type="match status" value="1"/>
</dbReference>
<dbReference type="RefSeq" id="WP_119705156.1">
    <property type="nucleotide sequence ID" value="NZ_JBHSOI010000002.1"/>
</dbReference>
<dbReference type="PIRSF" id="PIRSF002741">
    <property type="entry name" value="MppA"/>
    <property type="match status" value="1"/>
</dbReference>
<evidence type="ECO:0000313" key="8">
    <source>
        <dbReference type="Proteomes" id="UP000265581"/>
    </source>
</evidence>